<dbReference type="CDD" id="cd05251">
    <property type="entry name" value="NmrA_like_SDR_a"/>
    <property type="match status" value="1"/>
</dbReference>
<evidence type="ECO:0000313" key="6">
    <source>
        <dbReference type="Proteomes" id="UP001208570"/>
    </source>
</evidence>
<evidence type="ECO:0000256" key="2">
    <source>
        <dbReference type="ARBA" id="ARBA00022857"/>
    </source>
</evidence>
<name>A0AAD9IV61_9ANNE</name>
<evidence type="ECO:0000259" key="4">
    <source>
        <dbReference type="Pfam" id="PF05368"/>
    </source>
</evidence>
<dbReference type="PANTHER" id="PTHR42748">
    <property type="entry name" value="NITROGEN METABOLITE REPRESSION PROTEIN NMRA FAMILY MEMBER"/>
    <property type="match status" value="1"/>
</dbReference>
<dbReference type="SUPFAM" id="SSF51735">
    <property type="entry name" value="NAD(P)-binding Rossmann-fold domains"/>
    <property type="match status" value="1"/>
</dbReference>
<dbReference type="Pfam" id="PF05368">
    <property type="entry name" value="NmrA"/>
    <property type="match status" value="1"/>
</dbReference>
<dbReference type="InterPro" id="IPR036291">
    <property type="entry name" value="NAD(P)-bd_dom_sf"/>
</dbReference>
<dbReference type="EMBL" id="JAODUP010001201">
    <property type="protein sequence ID" value="KAK2140938.1"/>
    <property type="molecule type" value="Genomic_DNA"/>
</dbReference>
<proteinExistence type="inferred from homology"/>
<dbReference type="Gene3D" id="3.90.25.10">
    <property type="entry name" value="UDP-galactose 4-epimerase, domain 1"/>
    <property type="match status" value="1"/>
</dbReference>
<dbReference type="GO" id="GO:0005634">
    <property type="term" value="C:nucleus"/>
    <property type="evidence" value="ECO:0007669"/>
    <property type="project" value="TreeGrafter"/>
</dbReference>
<accession>A0AAD9IV61</accession>
<dbReference type="Proteomes" id="UP001208570">
    <property type="component" value="Unassembled WGS sequence"/>
</dbReference>
<keyword evidence="6" id="KW-1185">Reference proteome</keyword>
<organism evidence="5 6">
    <name type="scientific">Paralvinella palmiformis</name>
    <dbReference type="NCBI Taxonomy" id="53620"/>
    <lineage>
        <taxon>Eukaryota</taxon>
        <taxon>Metazoa</taxon>
        <taxon>Spiralia</taxon>
        <taxon>Lophotrochozoa</taxon>
        <taxon>Annelida</taxon>
        <taxon>Polychaeta</taxon>
        <taxon>Sedentaria</taxon>
        <taxon>Canalipalpata</taxon>
        <taxon>Terebellida</taxon>
        <taxon>Terebelliformia</taxon>
        <taxon>Alvinellidae</taxon>
        <taxon>Paralvinella</taxon>
    </lineage>
</organism>
<dbReference type="Gene3D" id="3.40.50.720">
    <property type="entry name" value="NAD(P)-binding Rossmann-like Domain"/>
    <property type="match status" value="1"/>
</dbReference>
<evidence type="ECO:0000313" key="5">
    <source>
        <dbReference type="EMBL" id="KAK2140938.1"/>
    </source>
</evidence>
<gene>
    <name evidence="5" type="ORF">LSH36_1201g00060</name>
</gene>
<protein>
    <recommendedName>
        <fullName evidence="3">NmrA-like family domain-containing protein 1</fullName>
    </recommendedName>
</protein>
<dbReference type="InterPro" id="IPR008030">
    <property type="entry name" value="NmrA-like"/>
</dbReference>
<comment type="caution">
    <text evidence="5">The sequence shown here is derived from an EMBL/GenBank/DDBJ whole genome shotgun (WGS) entry which is preliminary data.</text>
</comment>
<dbReference type="InterPro" id="IPR051164">
    <property type="entry name" value="NmrA-like_oxidored"/>
</dbReference>
<dbReference type="PANTHER" id="PTHR42748:SF7">
    <property type="entry name" value="NMRA LIKE REDOX SENSOR 1-RELATED"/>
    <property type="match status" value="1"/>
</dbReference>
<evidence type="ECO:0000256" key="3">
    <source>
        <dbReference type="ARBA" id="ARBA00040296"/>
    </source>
</evidence>
<dbReference type="AlphaFoldDB" id="A0AAD9IV61"/>
<comment type="similarity">
    <text evidence="1">Belongs to the NmrA-type oxidoreductase family.</text>
</comment>
<keyword evidence="2" id="KW-0521">NADP</keyword>
<sequence>MSKVVTVFGATGFVGSSVARTLLAAGWHVRAVTRDPNSHKAAALKKEGVQLVYIDPTDQHSISDALRGAQACFVQTHTDYSDPNSQKAEVTYGKAIADACRLADVGHVVYSTQLSVVKVIGINARHMDAKAEVELYMRDLDLPLTCLIVPFYYEHLLVPPCKPKLKDGCYEIGIPMGYTPLHMICTEDVGPIVDRILSNSRAYVHKTLSICGDKLTIGEIATTFTNALRPYIFRDKQVTSQQFRDQGLPLSNDMANMFEFFCRVDQRASVDTTRKLHPTTQTLDQWLRTNRDIALEAIVN</sequence>
<reference evidence="5" key="1">
    <citation type="journal article" date="2023" name="Mol. Biol. Evol.">
        <title>Third-Generation Sequencing Reveals the Adaptive Role of the Epigenome in Three Deep-Sea Polychaetes.</title>
        <authorList>
            <person name="Perez M."/>
            <person name="Aroh O."/>
            <person name="Sun Y."/>
            <person name="Lan Y."/>
            <person name="Juniper S.K."/>
            <person name="Young C.R."/>
            <person name="Angers B."/>
            <person name="Qian P.Y."/>
        </authorList>
    </citation>
    <scope>NUCLEOTIDE SEQUENCE</scope>
    <source>
        <strain evidence="5">P08H-3</strain>
    </source>
</reference>
<feature type="domain" description="NmrA-like" evidence="4">
    <location>
        <begin position="1"/>
        <end position="279"/>
    </location>
</feature>
<evidence type="ECO:0000256" key="1">
    <source>
        <dbReference type="ARBA" id="ARBA00006328"/>
    </source>
</evidence>